<organism evidence="2 3">
    <name type="scientific">Nitratidesulfovibrio oxamicus</name>
    <dbReference type="NCBI Taxonomy" id="32016"/>
    <lineage>
        <taxon>Bacteria</taxon>
        <taxon>Pseudomonadati</taxon>
        <taxon>Thermodesulfobacteriota</taxon>
        <taxon>Desulfovibrionia</taxon>
        <taxon>Desulfovibrionales</taxon>
        <taxon>Desulfovibrionaceae</taxon>
        <taxon>Nitratidesulfovibrio</taxon>
    </lineage>
</organism>
<protein>
    <submittedName>
        <fullName evidence="2">LysR family transcriptional regulator</fullName>
    </submittedName>
</protein>
<dbReference type="Proteomes" id="UP001194469">
    <property type="component" value="Unassembled WGS sequence"/>
</dbReference>
<comment type="caution">
    <text evidence="2">The sequence shown here is derived from an EMBL/GenBank/DDBJ whole genome shotgun (WGS) entry which is preliminary data.</text>
</comment>
<dbReference type="InterPro" id="IPR051815">
    <property type="entry name" value="Molybdate_resp_trans_reg"/>
</dbReference>
<sequence>MNTSPLRPATATAPRPTVRLHLWLEEDGEMVFGMGRAMLLLAIDEHGSLKKAAEALGMSYRAAWGKLKQTETALGLRLVEKAGSNREGYRLTSVGREAMDRFRAWFATVERCAVESAATVLPWPVRQFEDKVRDDK</sequence>
<feature type="domain" description="HTH lysR-type" evidence="1">
    <location>
        <begin position="39"/>
        <end position="96"/>
    </location>
</feature>
<keyword evidence="3" id="KW-1185">Reference proteome</keyword>
<name>A0ABS0J4A4_9BACT</name>
<dbReference type="RefSeq" id="WP_196609265.1">
    <property type="nucleotide sequence ID" value="NZ_VRYY01000254.1"/>
</dbReference>
<dbReference type="EMBL" id="VRYY01000254">
    <property type="protein sequence ID" value="MBG3877277.1"/>
    <property type="molecule type" value="Genomic_DNA"/>
</dbReference>
<gene>
    <name evidence="2" type="ORF">FVW20_09670</name>
</gene>
<dbReference type="SUPFAM" id="SSF46785">
    <property type="entry name" value="Winged helix' DNA-binding domain"/>
    <property type="match status" value="1"/>
</dbReference>
<accession>A0ABS0J4A4</accession>
<proteinExistence type="predicted"/>
<dbReference type="PANTHER" id="PTHR30432:SF1">
    <property type="entry name" value="DNA-BINDING TRANSCRIPTIONAL DUAL REGULATOR MODE"/>
    <property type="match status" value="1"/>
</dbReference>
<reference evidence="2 3" key="1">
    <citation type="submission" date="2019-08" db="EMBL/GenBank/DDBJ databases">
        <authorList>
            <person name="Luo N."/>
        </authorList>
    </citation>
    <scope>NUCLEOTIDE SEQUENCE [LARGE SCALE GENOMIC DNA]</scope>
    <source>
        <strain evidence="2 3">NCIMB 9442</strain>
    </source>
</reference>
<evidence type="ECO:0000259" key="1">
    <source>
        <dbReference type="Pfam" id="PF00126"/>
    </source>
</evidence>
<evidence type="ECO:0000313" key="3">
    <source>
        <dbReference type="Proteomes" id="UP001194469"/>
    </source>
</evidence>
<dbReference type="InterPro" id="IPR036390">
    <property type="entry name" value="WH_DNA-bd_sf"/>
</dbReference>
<dbReference type="Gene3D" id="1.10.10.10">
    <property type="entry name" value="Winged helix-like DNA-binding domain superfamily/Winged helix DNA-binding domain"/>
    <property type="match status" value="1"/>
</dbReference>
<evidence type="ECO:0000313" key="2">
    <source>
        <dbReference type="EMBL" id="MBG3877277.1"/>
    </source>
</evidence>
<dbReference type="Pfam" id="PF00126">
    <property type="entry name" value="HTH_1"/>
    <property type="match status" value="1"/>
</dbReference>
<dbReference type="InterPro" id="IPR000847">
    <property type="entry name" value="LysR_HTH_N"/>
</dbReference>
<dbReference type="InterPro" id="IPR036388">
    <property type="entry name" value="WH-like_DNA-bd_sf"/>
</dbReference>
<dbReference type="PANTHER" id="PTHR30432">
    <property type="entry name" value="TRANSCRIPTIONAL REGULATOR MODE"/>
    <property type="match status" value="1"/>
</dbReference>